<keyword evidence="3" id="KW-1185">Reference proteome</keyword>
<evidence type="ECO:0000313" key="3">
    <source>
        <dbReference type="Proteomes" id="UP000254968"/>
    </source>
</evidence>
<feature type="transmembrane region" description="Helical" evidence="1">
    <location>
        <begin position="375"/>
        <end position="393"/>
    </location>
</feature>
<keyword evidence="1" id="KW-0812">Transmembrane</keyword>
<gene>
    <name evidence="2" type="ORF">NCTC13315_02301</name>
</gene>
<feature type="transmembrane region" description="Helical" evidence="1">
    <location>
        <begin position="160"/>
        <end position="177"/>
    </location>
</feature>
<accession>A0A378I3J6</accession>
<feature type="transmembrane region" description="Helical" evidence="1">
    <location>
        <begin position="429"/>
        <end position="450"/>
    </location>
</feature>
<reference evidence="2 3" key="1">
    <citation type="submission" date="2018-06" db="EMBL/GenBank/DDBJ databases">
        <authorList>
            <consortium name="Pathogen Informatics"/>
            <person name="Doyle S."/>
        </authorList>
    </citation>
    <scope>NUCLEOTIDE SEQUENCE [LARGE SCALE GENOMIC DNA]</scope>
    <source>
        <strain evidence="2 3">NCTC13315</strain>
    </source>
</reference>
<keyword evidence="1" id="KW-1133">Transmembrane helix</keyword>
<feature type="transmembrane region" description="Helical" evidence="1">
    <location>
        <begin position="75"/>
        <end position="97"/>
    </location>
</feature>
<evidence type="ECO:0000256" key="1">
    <source>
        <dbReference type="SAM" id="Phobius"/>
    </source>
</evidence>
<feature type="transmembrane region" description="Helical" evidence="1">
    <location>
        <begin position="134"/>
        <end position="153"/>
    </location>
</feature>
<evidence type="ECO:0000313" key="2">
    <source>
        <dbReference type="EMBL" id="STX29749.1"/>
    </source>
</evidence>
<feature type="transmembrane region" description="Helical" evidence="1">
    <location>
        <begin position="399"/>
        <end position="417"/>
    </location>
</feature>
<feature type="transmembrane region" description="Helical" evidence="1">
    <location>
        <begin position="109"/>
        <end position="128"/>
    </location>
</feature>
<dbReference type="AlphaFoldDB" id="A0A378I3J6"/>
<organism evidence="2 3">
    <name type="scientific">Legionella beliardensis</name>
    <dbReference type="NCBI Taxonomy" id="91822"/>
    <lineage>
        <taxon>Bacteria</taxon>
        <taxon>Pseudomonadati</taxon>
        <taxon>Pseudomonadota</taxon>
        <taxon>Gammaproteobacteria</taxon>
        <taxon>Legionellales</taxon>
        <taxon>Legionellaceae</taxon>
        <taxon>Legionella</taxon>
    </lineage>
</organism>
<protein>
    <recommendedName>
        <fullName evidence="4">Glycosyltransferase RgtA/B/C/D-like domain-containing protein</fullName>
    </recommendedName>
</protein>
<dbReference type="OrthoDB" id="861753at2"/>
<feature type="transmembrane region" description="Helical" evidence="1">
    <location>
        <begin position="208"/>
        <end position="227"/>
    </location>
</feature>
<feature type="transmembrane region" description="Helical" evidence="1">
    <location>
        <begin position="12"/>
        <end position="29"/>
    </location>
</feature>
<evidence type="ECO:0008006" key="4">
    <source>
        <dbReference type="Google" id="ProtNLM"/>
    </source>
</evidence>
<sequence>MNSIKKTINHSLILVTITCAFFTVGYYILHVNKGYNLLDEGFFLLSSANPTDVKQQLTSFNFYLHFLMHFNSNIIFLRLFSLVIHLISLGLLSCAFARLLTLDTINKRLIILLTACAMVTVYGLNLMFPTELNYNSFTLLGAVFFYSIMIFLLTSPTERYTNFYLFMLGFIAVFIFFNKFTSGLLLILLSFFAYILICIKNKKFAKQALLFLMLGFLSQLIIYFSLIQNLHDFFTAYKNGFQSLKIMPSNHSLALLAENYQQAKELIAFSYEKYKLIFYLLILNSLTGQLFTLLKRWHNYRLFSCEVLINRYLNYGVLLLFFYLSYKIDKNWSIGRYKELASFYFSAMILMLLVMLAKLSGQNWRAFLAIEKHKVLPLVLLILFLILPLIIAIGTNNIIYVQILLSCFLWMPVIVFLAHEISKKLGRMFIYLTIAGISVFSTYQALFNMYEFPYGLYGNLPAQKYLTDVNNTKLYVDSTTKFIIESTRAELNKCGFKPNDYLVSLTDLPGLTYAVKARSPSCPWYFGLYKDSDQFIKFCLNLSPEIKPTYLLLDSYQGQWPLFSANQLGAIFKNYTLCGEVKNIPTEGGVCCKARVNNIKLFKLNALV</sequence>
<proteinExistence type="predicted"/>
<feature type="transmembrane region" description="Helical" evidence="1">
    <location>
        <begin position="183"/>
        <end position="199"/>
    </location>
</feature>
<name>A0A378I3J6_9GAMM</name>
<dbReference type="Proteomes" id="UP000254968">
    <property type="component" value="Unassembled WGS sequence"/>
</dbReference>
<feature type="transmembrane region" description="Helical" evidence="1">
    <location>
        <begin position="341"/>
        <end position="359"/>
    </location>
</feature>
<feature type="transmembrane region" description="Helical" evidence="1">
    <location>
        <begin position="276"/>
        <end position="295"/>
    </location>
</feature>
<keyword evidence="1" id="KW-0472">Membrane</keyword>
<feature type="transmembrane region" description="Helical" evidence="1">
    <location>
        <begin position="307"/>
        <end position="326"/>
    </location>
</feature>
<dbReference type="EMBL" id="UGNV01000001">
    <property type="protein sequence ID" value="STX29749.1"/>
    <property type="molecule type" value="Genomic_DNA"/>
</dbReference>
<dbReference type="RefSeq" id="WP_115303418.1">
    <property type="nucleotide sequence ID" value="NZ_CAAAHO010000002.1"/>
</dbReference>